<dbReference type="Proteomes" id="UP000199296">
    <property type="component" value="Unassembled WGS sequence"/>
</dbReference>
<feature type="transmembrane region" description="Helical" evidence="1">
    <location>
        <begin position="167"/>
        <end position="184"/>
    </location>
</feature>
<feature type="transmembrane region" description="Helical" evidence="1">
    <location>
        <begin position="130"/>
        <end position="160"/>
    </location>
</feature>
<dbReference type="AlphaFoldDB" id="A0A1G7UKD3"/>
<protein>
    <recommendedName>
        <fullName evidence="4">Dolichyl-phosphate-mannose-protein mannosyltransferase</fullName>
    </recommendedName>
</protein>
<feature type="transmembrane region" description="Helical" evidence="1">
    <location>
        <begin position="35"/>
        <end position="54"/>
    </location>
</feature>
<evidence type="ECO:0000313" key="3">
    <source>
        <dbReference type="Proteomes" id="UP000199296"/>
    </source>
</evidence>
<name>A0A1G7UKD3_9FLAO</name>
<sequence>MLIRSFFIKRSISLFILLVVNFIFSYKYLERIVDFPLLLSVVLSSIYFLILYFPQRFLQNFKESQIKNINILILICFSLICIYVFSKIQVESLNVDRWSVITNFWDAFFRGEYVYLSTSNVGNPPGPMPFYFIIAFPFYLLGELGFMSLTGLFAFYILCLYQKINPYKIFICLIFICLSAFYLWEVVSRSNVLLNSTLILLSIVFFENFKKFNYFKIIISSLIVGLLLSTRNVFAIAYIIYFMYLLLSKKISFLKLVLLTIFSILFFSLTFLPFVYNHFDDFFVMNPFIVQSSFLIPFEYTIMFLIIAFLSSLIAKSFQDSIFYIGINLFISIFIYSVYLIINSGFVEAYEGSVIDISYFIFCVPFLLYTILISPEKSKTQTKYNFTG</sequence>
<reference evidence="2 3" key="1">
    <citation type="submission" date="2016-10" db="EMBL/GenBank/DDBJ databases">
        <authorList>
            <person name="de Groot N.N."/>
        </authorList>
    </citation>
    <scope>NUCLEOTIDE SEQUENCE [LARGE SCALE GENOMIC DNA]</scope>
    <source>
        <strain evidence="2 3">DSM 19803</strain>
    </source>
</reference>
<feature type="transmembrane region" description="Helical" evidence="1">
    <location>
        <begin position="217"/>
        <end position="244"/>
    </location>
</feature>
<accession>A0A1G7UKD3</accession>
<dbReference type="EMBL" id="FNCW01000002">
    <property type="protein sequence ID" value="SDG47190.1"/>
    <property type="molecule type" value="Genomic_DNA"/>
</dbReference>
<organism evidence="2 3">
    <name type="scientific">Psychroflexus sediminis</name>
    <dbReference type="NCBI Taxonomy" id="470826"/>
    <lineage>
        <taxon>Bacteria</taxon>
        <taxon>Pseudomonadati</taxon>
        <taxon>Bacteroidota</taxon>
        <taxon>Flavobacteriia</taxon>
        <taxon>Flavobacteriales</taxon>
        <taxon>Flavobacteriaceae</taxon>
        <taxon>Psychroflexus</taxon>
    </lineage>
</organism>
<feature type="transmembrane region" description="Helical" evidence="1">
    <location>
        <begin position="12"/>
        <end position="29"/>
    </location>
</feature>
<evidence type="ECO:0000256" key="1">
    <source>
        <dbReference type="SAM" id="Phobius"/>
    </source>
</evidence>
<dbReference type="STRING" id="470826.SAMN04488027_10293"/>
<proteinExistence type="predicted"/>
<keyword evidence="1" id="KW-0812">Transmembrane</keyword>
<feature type="transmembrane region" description="Helical" evidence="1">
    <location>
        <begin position="322"/>
        <end position="342"/>
    </location>
</feature>
<feature type="transmembrane region" description="Helical" evidence="1">
    <location>
        <begin position="354"/>
        <end position="373"/>
    </location>
</feature>
<keyword evidence="1" id="KW-1133">Transmembrane helix</keyword>
<evidence type="ECO:0008006" key="4">
    <source>
        <dbReference type="Google" id="ProtNLM"/>
    </source>
</evidence>
<feature type="transmembrane region" description="Helical" evidence="1">
    <location>
        <begin position="288"/>
        <end position="310"/>
    </location>
</feature>
<evidence type="ECO:0000313" key="2">
    <source>
        <dbReference type="EMBL" id="SDG47190.1"/>
    </source>
</evidence>
<feature type="transmembrane region" description="Helical" evidence="1">
    <location>
        <begin position="66"/>
        <end position="85"/>
    </location>
</feature>
<keyword evidence="3" id="KW-1185">Reference proteome</keyword>
<feature type="transmembrane region" description="Helical" evidence="1">
    <location>
        <begin position="256"/>
        <end position="276"/>
    </location>
</feature>
<keyword evidence="1" id="KW-0472">Membrane</keyword>
<gene>
    <name evidence="2" type="ORF">SAMN04488027_10293</name>
</gene>